<feature type="transmembrane region" description="Helical" evidence="1">
    <location>
        <begin position="131"/>
        <end position="149"/>
    </location>
</feature>
<protein>
    <submittedName>
        <fullName evidence="2">Uncharacterized protein</fullName>
    </submittedName>
</protein>
<evidence type="ECO:0000313" key="2">
    <source>
        <dbReference type="EMBL" id="RCH90331.1"/>
    </source>
</evidence>
<evidence type="ECO:0000256" key="1">
    <source>
        <dbReference type="SAM" id="Phobius"/>
    </source>
</evidence>
<sequence length="185" mass="20965">MEPTLQPDIIQSILPIQDFLSEWHVRVTWIAFTTLWVLWGFSWFVRNAFGGDGSNVIQSNTQNTADPNVPSGAVDPETGAATNKKQFLAAPSWSVGIFNRMNRAHDLLRDLVLMLLSVLVINTFARGSTRAVMILSWIFVAFAVVYFFVEASYEHRFLRLIYTLTFFAISLAIIGCAWQQGFYAY</sequence>
<keyword evidence="1" id="KW-0472">Membrane</keyword>
<feature type="transmembrane region" description="Helical" evidence="1">
    <location>
        <begin position="27"/>
        <end position="45"/>
    </location>
</feature>
<organism evidence="2 3">
    <name type="scientific">Rhizopus stolonifer</name>
    <name type="common">Rhizopus nigricans</name>
    <dbReference type="NCBI Taxonomy" id="4846"/>
    <lineage>
        <taxon>Eukaryota</taxon>
        <taxon>Fungi</taxon>
        <taxon>Fungi incertae sedis</taxon>
        <taxon>Mucoromycota</taxon>
        <taxon>Mucoromycotina</taxon>
        <taxon>Mucoromycetes</taxon>
        <taxon>Mucorales</taxon>
        <taxon>Mucorineae</taxon>
        <taxon>Rhizopodaceae</taxon>
        <taxon>Rhizopus</taxon>
    </lineage>
</organism>
<accession>A0A367JKV7</accession>
<feature type="transmembrane region" description="Helical" evidence="1">
    <location>
        <begin position="107"/>
        <end position="125"/>
    </location>
</feature>
<dbReference type="AlphaFoldDB" id="A0A367JKV7"/>
<keyword evidence="1" id="KW-0812">Transmembrane</keyword>
<dbReference type="EMBL" id="PJQM01003177">
    <property type="protein sequence ID" value="RCH90331.1"/>
    <property type="molecule type" value="Genomic_DNA"/>
</dbReference>
<dbReference type="OrthoDB" id="2446850at2759"/>
<proteinExistence type="predicted"/>
<comment type="caution">
    <text evidence="2">The sequence shown here is derived from an EMBL/GenBank/DDBJ whole genome shotgun (WGS) entry which is preliminary data.</text>
</comment>
<feature type="transmembrane region" description="Helical" evidence="1">
    <location>
        <begin position="161"/>
        <end position="180"/>
    </location>
</feature>
<name>A0A367JKV7_RHIST</name>
<keyword evidence="3" id="KW-1185">Reference proteome</keyword>
<keyword evidence="1" id="KW-1133">Transmembrane helix</keyword>
<evidence type="ECO:0000313" key="3">
    <source>
        <dbReference type="Proteomes" id="UP000253551"/>
    </source>
</evidence>
<gene>
    <name evidence="2" type="ORF">CU098_004765</name>
</gene>
<reference evidence="2 3" key="1">
    <citation type="journal article" date="2018" name="G3 (Bethesda)">
        <title>Phylogenetic and Phylogenomic Definition of Rhizopus Species.</title>
        <authorList>
            <person name="Gryganskyi A.P."/>
            <person name="Golan J."/>
            <person name="Dolatabadi S."/>
            <person name="Mondo S."/>
            <person name="Robb S."/>
            <person name="Idnurm A."/>
            <person name="Muszewska A."/>
            <person name="Steczkiewicz K."/>
            <person name="Masonjones S."/>
            <person name="Liao H.L."/>
            <person name="Gajdeczka M.T."/>
            <person name="Anike F."/>
            <person name="Vuek A."/>
            <person name="Anishchenko I.M."/>
            <person name="Voigt K."/>
            <person name="de Hoog G.S."/>
            <person name="Smith M.E."/>
            <person name="Heitman J."/>
            <person name="Vilgalys R."/>
            <person name="Stajich J.E."/>
        </authorList>
    </citation>
    <scope>NUCLEOTIDE SEQUENCE [LARGE SCALE GENOMIC DNA]</scope>
    <source>
        <strain evidence="2 3">LSU 92-RS-03</strain>
    </source>
</reference>
<dbReference type="Proteomes" id="UP000253551">
    <property type="component" value="Unassembled WGS sequence"/>
</dbReference>